<evidence type="ECO:0000313" key="4">
    <source>
        <dbReference type="Proteomes" id="UP000294593"/>
    </source>
</evidence>
<dbReference type="Gene3D" id="2.40.160.20">
    <property type="match status" value="1"/>
</dbReference>
<dbReference type="InterPro" id="IPR000498">
    <property type="entry name" value="OmpA-like_TM_dom"/>
</dbReference>
<protein>
    <submittedName>
        <fullName evidence="3">Outer membrane protein with beta-barrel domain</fullName>
    </submittedName>
</protein>
<sequence length="169" mass="17247">MMSVASAQLYLGGGMGQARLKLDCSDVVLCDKTDTGGKGYVGYQITPVLALEGTYFNFGKATRKGPGGSASLKSTAIGVGVAGRAEVYKRVTVVGRPGLVTVEAKGAVNAATLVGTSNSSTPQVYFGAAAEVALVKNVKGFAVAHFSKTELDGESGSVRLVTVGLQYGF</sequence>
<keyword evidence="4" id="KW-1185">Reference proteome</keyword>
<comment type="subcellular location">
    <subcellularLocation>
        <location evidence="1">Cell outer membrane</location>
    </subcellularLocation>
</comment>
<dbReference type="InterPro" id="IPR011250">
    <property type="entry name" value="OMP/PagP_B-barrel"/>
</dbReference>
<evidence type="ECO:0000259" key="2">
    <source>
        <dbReference type="Pfam" id="PF01389"/>
    </source>
</evidence>
<proteinExistence type="predicted"/>
<feature type="domain" description="Outer membrane protein OmpA-like transmembrane" evidence="2">
    <location>
        <begin position="6"/>
        <end position="137"/>
    </location>
</feature>
<evidence type="ECO:0000313" key="3">
    <source>
        <dbReference type="EMBL" id="TDP81786.1"/>
    </source>
</evidence>
<dbReference type="OrthoDB" id="9130661at2"/>
<dbReference type="SUPFAM" id="SSF56925">
    <property type="entry name" value="OMPA-like"/>
    <property type="match status" value="1"/>
</dbReference>
<organism evidence="3 4">
    <name type="scientific">Aquabacterium commune</name>
    <dbReference type="NCBI Taxonomy" id="70586"/>
    <lineage>
        <taxon>Bacteria</taxon>
        <taxon>Pseudomonadati</taxon>
        <taxon>Pseudomonadota</taxon>
        <taxon>Betaproteobacteria</taxon>
        <taxon>Burkholderiales</taxon>
        <taxon>Aquabacterium</taxon>
    </lineage>
</organism>
<gene>
    <name evidence="3" type="ORF">EV672_107224</name>
</gene>
<dbReference type="Pfam" id="PF01389">
    <property type="entry name" value="OmpA_membrane"/>
    <property type="match status" value="1"/>
</dbReference>
<dbReference type="Proteomes" id="UP000294593">
    <property type="component" value="Unassembled WGS sequence"/>
</dbReference>
<dbReference type="AlphaFoldDB" id="A0A4R6R877"/>
<dbReference type="EMBL" id="SNXW01000007">
    <property type="protein sequence ID" value="TDP81786.1"/>
    <property type="molecule type" value="Genomic_DNA"/>
</dbReference>
<comment type="caution">
    <text evidence="3">The sequence shown here is derived from an EMBL/GenBank/DDBJ whole genome shotgun (WGS) entry which is preliminary data.</text>
</comment>
<evidence type="ECO:0000256" key="1">
    <source>
        <dbReference type="ARBA" id="ARBA00004442"/>
    </source>
</evidence>
<accession>A0A4R6R877</accession>
<reference evidence="3 4" key="1">
    <citation type="submission" date="2019-03" db="EMBL/GenBank/DDBJ databases">
        <title>Genomic Encyclopedia of Type Strains, Phase IV (KMG-IV): sequencing the most valuable type-strain genomes for metagenomic binning, comparative biology and taxonomic classification.</title>
        <authorList>
            <person name="Goeker M."/>
        </authorList>
    </citation>
    <scope>NUCLEOTIDE SEQUENCE [LARGE SCALE GENOMIC DNA]</scope>
    <source>
        <strain evidence="3 4">DSM 11901</strain>
    </source>
</reference>
<name>A0A4R6R877_9BURK</name>
<dbReference type="GO" id="GO:0009279">
    <property type="term" value="C:cell outer membrane"/>
    <property type="evidence" value="ECO:0007669"/>
    <property type="project" value="UniProtKB-SubCell"/>
</dbReference>